<keyword evidence="13" id="KW-0464">Manganese</keyword>
<accession>A0A1F7RXV9</accession>
<keyword evidence="8 10" id="KW-0479">Metal-binding</keyword>
<evidence type="ECO:0000256" key="9">
    <source>
        <dbReference type="ARBA" id="ARBA00023235"/>
    </source>
</evidence>
<keyword evidence="10 11" id="KW-0119">Carbohydrate metabolism</keyword>
<name>A0A1F7RXV9_9BACT</name>
<evidence type="ECO:0000313" key="15">
    <source>
        <dbReference type="EMBL" id="OGL46363.1"/>
    </source>
</evidence>
<dbReference type="EC" id="5.1.3.1" evidence="7 10"/>
<comment type="caution">
    <text evidence="10">Lacks conserved residue(s) required for the propagation of feature annotation.</text>
</comment>
<dbReference type="CDD" id="cd00429">
    <property type="entry name" value="RPE"/>
    <property type="match status" value="1"/>
</dbReference>
<comment type="cofactor">
    <cofactor evidence="10 13">
        <name>a divalent metal cation</name>
        <dbReference type="ChEBI" id="CHEBI:60240"/>
    </cofactor>
    <text evidence="10 13">Binds 1 divalent metal cation per subunit.</text>
</comment>
<evidence type="ECO:0000256" key="8">
    <source>
        <dbReference type="ARBA" id="ARBA00022723"/>
    </source>
</evidence>
<feature type="binding site" evidence="14">
    <location>
        <position position="198"/>
    </location>
    <ligand>
        <name>substrate</name>
    </ligand>
</feature>
<evidence type="ECO:0000256" key="12">
    <source>
        <dbReference type="PIRSR" id="PIRSR001461-1"/>
    </source>
</evidence>
<feature type="binding site" evidence="10 14">
    <location>
        <position position="68"/>
    </location>
    <ligand>
        <name>substrate</name>
    </ligand>
</feature>
<sequence length="248" mass="27240">MAREIIIAPSLLAADFSHLADEIKRAELAGADWLHLDIMDGHFVKNITIGPVIVEWIRKITALPLDTHLMIETPEHYIDAFIKAGADSITFHAEVLLENGCRLNKEEGVTVNNNGKVEVSRARNIIECVKNKGKKVGIALNPDTPASVISTIITDIDIILVMTVWPGFGGQRYIDYVTSKIDELRKLVPDKYIEVDGGIDPKTVTRATSAGADVIVAGTSTFRANNMKTAIMELREGAMSKHNIAKER</sequence>
<feature type="binding site" evidence="10">
    <location>
        <begin position="196"/>
        <end position="198"/>
    </location>
    <ligand>
        <name>substrate</name>
    </ligand>
</feature>
<dbReference type="NCBIfam" id="NF004076">
    <property type="entry name" value="PRK05581.1-4"/>
    <property type="match status" value="1"/>
</dbReference>
<dbReference type="GO" id="GO:0019323">
    <property type="term" value="P:pentose catabolic process"/>
    <property type="evidence" value="ECO:0007669"/>
    <property type="project" value="UniProtKB-UniRule"/>
</dbReference>
<keyword evidence="9 10" id="KW-0413">Isomerase</keyword>
<evidence type="ECO:0000256" key="2">
    <source>
        <dbReference type="ARBA" id="ARBA00001936"/>
    </source>
</evidence>
<keyword evidence="13" id="KW-0170">Cobalt</keyword>
<comment type="cofactor">
    <cofactor evidence="3">
        <name>Co(2+)</name>
        <dbReference type="ChEBI" id="CHEBI:48828"/>
    </cofactor>
</comment>
<evidence type="ECO:0000256" key="14">
    <source>
        <dbReference type="PIRSR" id="PIRSR001461-3"/>
    </source>
</evidence>
<dbReference type="InterPro" id="IPR026019">
    <property type="entry name" value="Ribul_P_3_epim"/>
</dbReference>
<comment type="caution">
    <text evidence="15">The sequence shown here is derived from an EMBL/GenBank/DDBJ whole genome shotgun (WGS) entry which is preliminary data.</text>
</comment>
<evidence type="ECO:0000256" key="5">
    <source>
        <dbReference type="ARBA" id="ARBA00001954"/>
    </source>
</evidence>
<evidence type="ECO:0000256" key="1">
    <source>
        <dbReference type="ARBA" id="ARBA00001782"/>
    </source>
</evidence>
<feature type="binding site" evidence="10 13">
    <location>
        <position position="35"/>
    </location>
    <ligand>
        <name>a divalent metal cation</name>
        <dbReference type="ChEBI" id="CHEBI:60240"/>
    </ligand>
</feature>
<dbReference type="GO" id="GO:0006098">
    <property type="term" value="P:pentose-phosphate shunt"/>
    <property type="evidence" value="ECO:0007669"/>
    <property type="project" value="InterPro"/>
</dbReference>
<protein>
    <recommendedName>
        <fullName evidence="7 10">Ribulose-phosphate 3-epimerase</fullName>
        <ecNumber evidence="7 10">5.1.3.1</ecNumber>
    </recommendedName>
</protein>
<feature type="binding site" evidence="14">
    <location>
        <begin position="218"/>
        <end position="219"/>
    </location>
    <ligand>
        <name>substrate</name>
    </ligand>
</feature>
<dbReference type="GO" id="GO:0046872">
    <property type="term" value="F:metal ion binding"/>
    <property type="evidence" value="ECO:0007669"/>
    <property type="project" value="UniProtKB-UniRule"/>
</dbReference>
<comment type="pathway">
    <text evidence="10">Carbohydrate degradation.</text>
</comment>
<comment type="similarity">
    <text evidence="6 10 11">Belongs to the ribulose-phosphate 3-epimerase family.</text>
</comment>
<dbReference type="SUPFAM" id="SSF51366">
    <property type="entry name" value="Ribulose-phoshate binding barrel"/>
    <property type="match status" value="1"/>
</dbReference>
<evidence type="ECO:0000256" key="13">
    <source>
        <dbReference type="PIRSR" id="PIRSR001461-2"/>
    </source>
</evidence>
<comment type="catalytic activity">
    <reaction evidence="1 10 11">
        <text>D-ribulose 5-phosphate = D-xylulose 5-phosphate</text>
        <dbReference type="Rhea" id="RHEA:13677"/>
        <dbReference type="ChEBI" id="CHEBI:57737"/>
        <dbReference type="ChEBI" id="CHEBI:58121"/>
        <dbReference type="EC" id="5.1.3.1"/>
    </reaction>
</comment>
<organism evidence="15 16">
    <name type="scientific">Candidatus Schekmanbacteria bacterium RBG_16_38_10</name>
    <dbReference type="NCBI Taxonomy" id="1817879"/>
    <lineage>
        <taxon>Bacteria</taxon>
        <taxon>Candidatus Schekmaniibacteriota</taxon>
    </lineage>
</organism>
<feature type="active site" description="Proton donor" evidence="10 12">
    <location>
        <position position="196"/>
    </location>
</feature>
<gene>
    <name evidence="10" type="primary">rpe</name>
    <name evidence="15" type="ORF">A2W05_01540</name>
</gene>
<dbReference type="Pfam" id="PF00834">
    <property type="entry name" value="Ribul_P_3_epim"/>
    <property type="match status" value="2"/>
</dbReference>
<dbReference type="Gene3D" id="3.20.20.70">
    <property type="entry name" value="Aldolase class I"/>
    <property type="match status" value="1"/>
</dbReference>
<feature type="binding site" evidence="10 13">
    <location>
        <position position="37"/>
    </location>
    <ligand>
        <name>a divalent metal cation</name>
        <dbReference type="ChEBI" id="CHEBI:60240"/>
    </ligand>
</feature>
<evidence type="ECO:0000256" key="7">
    <source>
        <dbReference type="ARBA" id="ARBA00013188"/>
    </source>
</evidence>
<dbReference type="PROSITE" id="PS01085">
    <property type="entry name" value="RIBUL_P_3_EPIMER_1"/>
    <property type="match status" value="1"/>
</dbReference>
<dbReference type="PANTHER" id="PTHR11749">
    <property type="entry name" value="RIBULOSE-5-PHOSPHATE-3-EPIMERASE"/>
    <property type="match status" value="1"/>
</dbReference>
<dbReference type="Proteomes" id="UP000178797">
    <property type="component" value="Unassembled WGS sequence"/>
</dbReference>
<dbReference type="InterPro" id="IPR000056">
    <property type="entry name" value="Ribul_P_3_epim-like"/>
</dbReference>
<proteinExistence type="inferred from homology"/>
<evidence type="ECO:0000256" key="11">
    <source>
        <dbReference type="PIRNR" id="PIRNR001461"/>
    </source>
</evidence>
<keyword evidence="13" id="KW-0862">Zinc</keyword>
<feature type="binding site" evidence="10 13">
    <location>
        <position position="196"/>
    </location>
    <ligand>
        <name>a divalent metal cation</name>
        <dbReference type="ChEBI" id="CHEBI:60240"/>
    </ligand>
</feature>
<evidence type="ECO:0000256" key="3">
    <source>
        <dbReference type="ARBA" id="ARBA00001941"/>
    </source>
</evidence>
<feature type="active site" description="Proton acceptor" evidence="10 12">
    <location>
        <position position="37"/>
    </location>
</feature>
<comment type="cofactor">
    <cofactor evidence="4">
        <name>Zn(2+)</name>
        <dbReference type="ChEBI" id="CHEBI:29105"/>
    </cofactor>
</comment>
<comment type="cofactor">
    <cofactor evidence="2">
        <name>Mn(2+)</name>
        <dbReference type="ChEBI" id="CHEBI:29035"/>
    </cofactor>
</comment>
<evidence type="ECO:0000256" key="10">
    <source>
        <dbReference type="HAMAP-Rule" id="MF_02227"/>
    </source>
</evidence>
<dbReference type="PIRSF" id="PIRSF001461">
    <property type="entry name" value="RPE"/>
    <property type="match status" value="1"/>
</dbReference>
<evidence type="ECO:0000313" key="16">
    <source>
        <dbReference type="Proteomes" id="UP000178797"/>
    </source>
</evidence>
<evidence type="ECO:0000256" key="4">
    <source>
        <dbReference type="ARBA" id="ARBA00001947"/>
    </source>
</evidence>
<comment type="cofactor">
    <cofactor evidence="5">
        <name>Fe(2+)</name>
        <dbReference type="ChEBI" id="CHEBI:29033"/>
    </cofactor>
</comment>
<dbReference type="InterPro" id="IPR011060">
    <property type="entry name" value="RibuloseP-bd_barrel"/>
</dbReference>
<dbReference type="HAMAP" id="MF_02227">
    <property type="entry name" value="RPE"/>
    <property type="match status" value="1"/>
</dbReference>
<feature type="binding site" evidence="10 14">
    <location>
        <position position="10"/>
    </location>
    <ligand>
        <name>substrate</name>
    </ligand>
</feature>
<dbReference type="EMBL" id="MGDE01000091">
    <property type="protein sequence ID" value="OGL46363.1"/>
    <property type="molecule type" value="Genomic_DNA"/>
</dbReference>
<evidence type="ECO:0000256" key="6">
    <source>
        <dbReference type="ARBA" id="ARBA00009541"/>
    </source>
</evidence>
<dbReference type="AlphaFoldDB" id="A0A1F7RXV9"/>
<comment type="function">
    <text evidence="10">Catalyzes the reversible epimerization of D-ribulose 5-phosphate to D-xylulose 5-phosphate.</text>
</comment>
<feature type="binding site" evidence="10 13">
    <location>
        <position position="68"/>
    </location>
    <ligand>
        <name>a divalent metal cation</name>
        <dbReference type="ChEBI" id="CHEBI:60240"/>
    </ligand>
</feature>
<dbReference type="GO" id="GO:0004750">
    <property type="term" value="F:D-ribulose-phosphate 3-epimerase activity"/>
    <property type="evidence" value="ECO:0007669"/>
    <property type="project" value="UniProtKB-UniRule"/>
</dbReference>
<feature type="binding site" evidence="10 14">
    <location>
        <begin position="167"/>
        <end position="170"/>
    </location>
    <ligand>
        <name>substrate</name>
    </ligand>
</feature>
<dbReference type="InterPro" id="IPR013785">
    <property type="entry name" value="Aldolase_TIM"/>
</dbReference>
<reference evidence="15 16" key="1">
    <citation type="journal article" date="2016" name="Nat. Commun.">
        <title>Thousands of microbial genomes shed light on interconnected biogeochemical processes in an aquifer system.</title>
        <authorList>
            <person name="Anantharaman K."/>
            <person name="Brown C.T."/>
            <person name="Hug L.A."/>
            <person name="Sharon I."/>
            <person name="Castelle C.J."/>
            <person name="Probst A.J."/>
            <person name="Thomas B.C."/>
            <person name="Singh A."/>
            <person name="Wilkins M.J."/>
            <person name="Karaoz U."/>
            <person name="Brodie E.L."/>
            <person name="Williams K.H."/>
            <person name="Hubbard S.S."/>
            <person name="Banfield J.F."/>
        </authorList>
    </citation>
    <scope>NUCLEOTIDE SEQUENCE [LARGE SCALE GENOMIC DNA]</scope>
</reference>